<dbReference type="AlphaFoldDB" id="A0A5P1F5V8"/>
<dbReference type="Gene3D" id="3.20.80.10">
    <property type="entry name" value="Regulatory factor, effector binding domain"/>
    <property type="match status" value="1"/>
</dbReference>
<dbReference type="Pfam" id="PF04832">
    <property type="entry name" value="SOUL"/>
    <property type="match status" value="1"/>
</dbReference>
<reference evidence="3" key="1">
    <citation type="journal article" date="2017" name="Nat. Commun.">
        <title>The asparagus genome sheds light on the origin and evolution of a young Y chromosome.</title>
        <authorList>
            <person name="Harkess A."/>
            <person name="Zhou J."/>
            <person name="Xu C."/>
            <person name="Bowers J.E."/>
            <person name="Van der Hulst R."/>
            <person name="Ayyampalayam S."/>
            <person name="Mercati F."/>
            <person name="Riccardi P."/>
            <person name="McKain M.R."/>
            <person name="Kakrana A."/>
            <person name="Tang H."/>
            <person name="Ray J."/>
            <person name="Groenendijk J."/>
            <person name="Arikit S."/>
            <person name="Mathioni S.M."/>
            <person name="Nakano M."/>
            <person name="Shan H."/>
            <person name="Telgmann-Rauber A."/>
            <person name="Kanno A."/>
            <person name="Yue Z."/>
            <person name="Chen H."/>
            <person name="Li W."/>
            <person name="Chen Y."/>
            <person name="Xu X."/>
            <person name="Zhang Y."/>
            <person name="Luo S."/>
            <person name="Chen H."/>
            <person name="Gao J."/>
            <person name="Mao Z."/>
            <person name="Pires J.C."/>
            <person name="Luo M."/>
            <person name="Kudrna D."/>
            <person name="Wing R.A."/>
            <person name="Meyers B.C."/>
            <person name="Yi K."/>
            <person name="Kong H."/>
            <person name="Lavrijsen P."/>
            <person name="Sunseri F."/>
            <person name="Falavigna A."/>
            <person name="Ye Y."/>
            <person name="Leebens-Mack J.H."/>
            <person name="Chen G."/>
        </authorList>
    </citation>
    <scope>NUCLEOTIDE SEQUENCE [LARGE SCALE GENOMIC DNA]</scope>
    <source>
        <strain evidence="3">cv. DH0086</strain>
    </source>
</reference>
<dbReference type="EMBL" id="CM007384">
    <property type="protein sequence ID" value="ONK72061.1"/>
    <property type="molecule type" value="Genomic_DNA"/>
</dbReference>
<keyword evidence="3" id="KW-1185">Reference proteome</keyword>
<dbReference type="PANTHER" id="PTHR11220">
    <property type="entry name" value="HEME-BINDING PROTEIN-RELATED"/>
    <property type="match status" value="1"/>
</dbReference>
<evidence type="ECO:0000313" key="2">
    <source>
        <dbReference type="EMBL" id="ONK72061.1"/>
    </source>
</evidence>
<evidence type="ECO:0000313" key="3">
    <source>
        <dbReference type="Proteomes" id="UP000243459"/>
    </source>
</evidence>
<dbReference type="OMA" id="CSHEDSW"/>
<proteinExistence type="inferred from homology"/>
<dbReference type="Proteomes" id="UP000243459">
    <property type="component" value="Chromosome 4"/>
</dbReference>
<organism evidence="2 3">
    <name type="scientific">Asparagus officinalis</name>
    <name type="common">Garden asparagus</name>
    <dbReference type="NCBI Taxonomy" id="4686"/>
    <lineage>
        <taxon>Eukaryota</taxon>
        <taxon>Viridiplantae</taxon>
        <taxon>Streptophyta</taxon>
        <taxon>Embryophyta</taxon>
        <taxon>Tracheophyta</taxon>
        <taxon>Spermatophyta</taxon>
        <taxon>Magnoliopsida</taxon>
        <taxon>Liliopsida</taxon>
        <taxon>Asparagales</taxon>
        <taxon>Asparagaceae</taxon>
        <taxon>Asparagoideae</taxon>
        <taxon>Asparagus</taxon>
    </lineage>
</organism>
<gene>
    <name evidence="2" type="ORF">A4U43_C04F15280</name>
</gene>
<dbReference type="PANTHER" id="PTHR11220:SF50">
    <property type="entry name" value="SOUL HEME-BINDING FAMILY PROTEIN"/>
    <property type="match status" value="1"/>
</dbReference>
<sequence length="230" mass="26301">MTPVLLPWKPQFVVTGVSIMEINPNSQKFCTLVDHWDSVEDNDYFSLEGFIDVMKQLRIYKTPDLQLPKYHVLKRCAAYEVRKYDPFMMAETKGDKLFGSSGDLDEVVGYIFEKNSSLEKITMSIPISVQIVLPINKELDKLLADPTTGTVKLIKVEGGIVATMKFSRKITEELVRNKEKELRFALLKAGLKPQSPSGCMLACYNDPIRSWSFLTVRFLLHHQDTYMIVI</sequence>
<protein>
    <submittedName>
        <fullName evidence="2">Uncharacterized protein</fullName>
    </submittedName>
</protein>
<dbReference type="InterPro" id="IPR006917">
    <property type="entry name" value="SOUL_heme-bd"/>
</dbReference>
<dbReference type="Gramene" id="ONK72061">
    <property type="protein sequence ID" value="ONK72061"/>
    <property type="gene ID" value="A4U43_C04F15280"/>
</dbReference>
<comment type="similarity">
    <text evidence="1">Belongs to the HEBP family.</text>
</comment>
<accession>A0A5P1F5V8</accession>
<evidence type="ECO:0000256" key="1">
    <source>
        <dbReference type="ARBA" id="ARBA00009817"/>
    </source>
</evidence>
<dbReference type="InterPro" id="IPR011256">
    <property type="entry name" value="Reg_factor_effector_dom_sf"/>
</dbReference>
<dbReference type="SUPFAM" id="SSF55136">
    <property type="entry name" value="Probable bacterial effector-binding domain"/>
    <property type="match status" value="1"/>
</dbReference>
<name>A0A5P1F5V8_ASPOF</name>